<comment type="caution">
    <text evidence="4">The sequence shown here is derived from an EMBL/GenBank/DDBJ whole genome shotgun (WGS) entry which is preliminary data.</text>
</comment>
<keyword evidence="1" id="KW-0479">Metal-binding</keyword>
<evidence type="ECO:0000313" key="4">
    <source>
        <dbReference type="EMBL" id="MDV2685205.1"/>
    </source>
</evidence>
<dbReference type="InterPro" id="IPR050963">
    <property type="entry name" value="Sirohydro_Cobaltochel/CbiX"/>
</dbReference>
<evidence type="ECO:0000256" key="2">
    <source>
        <dbReference type="ARBA" id="ARBA00023239"/>
    </source>
</evidence>
<feature type="region of interest" description="Disordered" evidence="3">
    <location>
        <begin position="272"/>
        <end position="294"/>
    </location>
</feature>
<evidence type="ECO:0000256" key="1">
    <source>
        <dbReference type="ARBA" id="ARBA00022723"/>
    </source>
</evidence>
<accession>A0ABU3XBF0</accession>
<dbReference type="SUPFAM" id="SSF53800">
    <property type="entry name" value="Chelatase"/>
    <property type="match status" value="1"/>
</dbReference>
<name>A0ABU3XBF0_9BACI</name>
<evidence type="ECO:0000313" key="5">
    <source>
        <dbReference type="Proteomes" id="UP001287282"/>
    </source>
</evidence>
<proteinExistence type="predicted"/>
<dbReference type="CDD" id="cd03416">
    <property type="entry name" value="CbiX_SirB_N"/>
    <property type="match status" value="1"/>
</dbReference>
<dbReference type="PANTHER" id="PTHR33542:SF3">
    <property type="entry name" value="SIROHYDROCHLORIN FERROCHELATASE, CHLOROPLASTIC"/>
    <property type="match status" value="1"/>
</dbReference>
<dbReference type="PANTHER" id="PTHR33542">
    <property type="entry name" value="SIROHYDROCHLORIN FERROCHELATASE, CHLOROPLASTIC"/>
    <property type="match status" value="1"/>
</dbReference>
<evidence type="ECO:0000256" key="3">
    <source>
        <dbReference type="SAM" id="MobiDB-lite"/>
    </source>
</evidence>
<dbReference type="Pfam" id="PF01903">
    <property type="entry name" value="CbiX"/>
    <property type="match status" value="2"/>
</dbReference>
<dbReference type="InterPro" id="IPR002762">
    <property type="entry name" value="CbiX-like"/>
</dbReference>
<keyword evidence="2" id="KW-0456">Lyase</keyword>
<protein>
    <submittedName>
        <fullName evidence="4">Sirohydrochlorin chelatase</fullName>
    </submittedName>
</protein>
<dbReference type="EMBL" id="JAWJBA010000004">
    <property type="protein sequence ID" value="MDV2685205.1"/>
    <property type="molecule type" value="Genomic_DNA"/>
</dbReference>
<gene>
    <name evidence="4" type="ORF">RYX56_12645</name>
</gene>
<dbReference type="Gene3D" id="3.40.50.1400">
    <property type="match status" value="2"/>
</dbReference>
<dbReference type="CDD" id="cd03414">
    <property type="entry name" value="CbiX_SirB_C"/>
    <property type="match status" value="1"/>
</dbReference>
<sequence>MRAILLVGHGSRDPEGNEQVRKMIEELSTQLDPSLLIETCYLEFAKPTIEQGIQSCVEKGAQSVFVIPLMLLAAGHSKIHIPAAIDEAKKKYPQVQFIYGRPFGIHEETMEICKDRLVEVGENLANADPSTAILLLGRGGSDPDANGDLYKITRLLWEKLDYKLVEPAFMGVTDPLIKEGVERCIKLGAKKIVILPYFLFTGILIKRLETMVEEFEQEYSGIEFKLAGYFGFHRKLQTIIKDRIEEALQGEVKMNCDTCQYRIEAMEHIDHHHHHDHDHDHDHDHHHDHQHQEV</sequence>
<reference evidence="4 5" key="1">
    <citation type="submission" date="2023-10" db="EMBL/GenBank/DDBJ databases">
        <title>Screening of Alkalihalobacillus lindianensis BZ-TG-R113 and Its Alleviation of Salt Stress on Rapeseed Growth.</title>
        <authorList>
            <person name="Zhao B."/>
            <person name="Guo T."/>
        </authorList>
    </citation>
    <scope>NUCLEOTIDE SEQUENCE [LARGE SCALE GENOMIC DNA]</scope>
    <source>
        <strain evidence="4 5">BZ-TG-R113</strain>
    </source>
</reference>
<organism evidence="4 5">
    <name type="scientific">Alkalihalophilus lindianensis</name>
    <dbReference type="NCBI Taxonomy" id="1630542"/>
    <lineage>
        <taxon>Bacteria</taxon>
        <taxon>Bacillati</taxon>
        <taxon>Bacillota</taxon>
        <taxon>Bacilli</taxon>
        <taxon>Bacillales</taxon>
        <taxon>Bacillaceae</taxon>
        <taxon>Alkalihalophilus</taxon>
    </lineage>
</organism>
<keyword evidence="5" id="KW-1185">Reference proteome</keyword>
<dbReference type="RefSeq" id="WP_317122410.1">
    <property type="nucleotide sequence ID" value="NZ_JAWJBA010000004.1"/>
</dbReference>
<feature type="compositionally biased region" description="Basic and acidic residues" evidence="3">
    <location>
        <begin position="277"/>
        <end position="294"/>
    </location>
</feature>
<dbReference type="Proteomes" id="UP001287282">
    <property type="component" value="Unassembled WGS sequence"/>
</dbReference>